<accession>A0A078FUY9</accession>
<organism evidence="1 2">
    <name type="scientific">Brassica napus</name>
    <name type="common">Rape</name>
    <dbReference type="NCBI Taxonomy" id="3708"/>
    <lineage>
        <taxon>Eukaryota</taxon>
        <taxon>Viridiplantae</taxon>
        <taxon>Streptophyta</taxon>
        <taxon>Embryophyta</taxon>
        <taxon>Tracheophyta</taxon>
        <taxon>Spermatophyta</taxon>
        <taxon>Magnoliopsida</taxon>
        <taxon>eudicotyledons</taxon>
        <taxon>Gunneridae</taxon>
        <taxon>Pentapetalae</taxon>
        <taxon>rosids</taxon>
        <taxon>malvids</taxon>
        <taxon>Brassicales</taxon>
        <taxon>Brassicaceae</taxon>
        <taxon>Brassiceae</taxon>
        <taxon>Brassica</taxon>
    </lineage>
</organism>
<gene>
    <name evidence="1" type="primary">BnaA09g05330D</name>
    <name evidence="1" type="ORF">GSBRNA2T00094736001</name>
</gene>
<name>A0A078FUY9_BRANA</name>
<evidence type="ECO:0000313" key="2">
    <source>
        <dbReference type="Proteomes" id="UP000028999"/>
    </source>
</evidence>
<protein>
    <submittedName>
        <fullName evidence="1">BnaA09g05330D protein</fullName>
    </submittedName>
</protein>
<dbReference type="EMBL" id="LK032067">
    <property type="protein sequence ID" value="CDY16849.1"/>
    <property type="molecule type" value="Genomic_DNA"/>
</dbReference>
<dbReference type="AlphaFoldDB" id="A0A078FUY9"/>
<dbReference type="PaxDb" id="3708-A0A078FUY9"/>
<sequence length="30" mass="3704">MQNLRWVLNLLLVSSLHHQRHNWSSIFMGW</sequence>
<evidence type="ECO:0000313" key="1">
    <source>
        <dbReference type="EMBL" id="CDY16849.1"/>
    </source>
</evidence>
<reference evidence="1 2" key="1">
    <citation type="journal article" date="2014" name="Science">
        <title>Plant genetics. Early allopolyploid evolution in the post-Neolithic Brassica napus oilseed genome.</title>
        <authorList>
            <person name="Chalhoub B."/>
            <person name="Denoeud F."/>
            <person name="Liu S."/>
            <person name="Parkin I.A."/>
            <person name="Tang H."/>
            <person name="Wang X."/>
            <person name="Chiquet J."/>
            <person name="Belcram H."/>
            <person name="Tong C."/>
            <person name="Samans B."/>
            <person name="Correa M."/>
            <person name="Da Silva C."/>
            <person name="Just J."/>
            <person name="Falentin C."/>
            <person name="Koh C.S."/>
            <person name="Le Clainche I."/>
            <person name="Bernard M."/>
            <person name="Bento P."/>
            <person name="Noel B."/>
            <person name="Labadie K."/>
            <person name="Alberti A."/>
            <person name="Charles M."/>
            <person name="Arnaud D."/>
            <person name="Guo H."/>
            <person name="Daviaud C."/>
            <person name="Alamery S."/>
            <person name="Jabbari K."/>
            <person name="Zhao M."/>
            <person name="Edger P.P."/>
            <person name="Chelaifa H."/>
            <person name="Tack D."/>
            <person name="Lassalle G."/>
            <person name="Mestiri I."/>
            <person name="Schnel N."/>
            <person name="Le Paslier M.C."/>
            <person name="Fan G."/>
            <person name="Renault V."/>
            <person name="Bayer P.E."/>
            <person name="Golicz A.A."/>
            <person name="Manoli S."/>
            <person name="Lee T.H."/>
            <person name="Thi V.H."/>
            <person name="Chalabi S."/>
            <person name="Hu Q."/>
            <person name="Fan C."/>
            <person name="Tollenaere R."/>
            <person name="Lu Y."/>
            <person name="Battail C."/>
            <person name="Shen J."/>
            <person name="Sidebottom C.H."/>
            <person name="Wang X."/>
            <person name="Canaguier A."/>
            <person name="Chauveau A."/>
            <person name="Berard A."/>
            <person name="Deniot G."/>
            <person name="Guan M."/>
            <person name="Liu Z."/>
            <person name="Sun F."/>
            <person name="Lim Y.P."/>
            <person name="Lyons E."/>
            <person name="Town C.D."/>
            <person name="Bancroft I."/>
            <person name="Wang X."/>
            <person name="Meng J."/>
            <person name="Ma J."/>
            <person name="Pires J.C."/>
            <person name="King G.J."/>
            <person name="Brunel D."/>
            <person name="Delourme R."/>
            <person name="Renard M."/>
            <person name="Aury J.M."/>
            <person name="Adams K.L."/>
            <person name="Batley J."/>
            <person name="Snowdon R.J."/>
            <person name="Tost J."/>
            <person name="Edwards D."/>
            <person name="Zhou Y."/>
            <person name="Hua W."/>
            <person name="Sharpe A.G."/>
            <person name="Paterson A.H."/>
            <person name="Guan C."/>
            <person name="Wincker P."/>
        </authorList>
    </citation>
    <scope>NUCLEOTIDE SEQUENCE [LARGE SCALE GENOMIC DNA]</scope>
    <source>
        <strain evidence="2">cv. Darmor-bzh</strain>
    </source>
</reference>
<keyword evidence="2" id="KW-1185">Reference proteome</keyword>
<proteinExistence type="predicted"/>
<dbReference type="Gramene" id="CDY16849">
    <property type="protein sequence ID" value="CDY16849"/>
    <property type="gene ID" value="GSBRNA2T00094736001"/>
</dbReference>
<dbReference type="Proteomes" id="UP000028999">
    <property type="component" value="Unassembled WGS sequence"/>
</dbReference>